<keyword evidence="6 8" id="KW-0472">Membrane</keyword>
<comment type="subcellular location">
    <subcellularLocation>
        <location evidence="1 8">Cell outer membrane</location>
        <topology evidence="1 8">Multi-pass membrane protein</topology>
    </subcellularLocation>
</comment>
<dbReference type="Pfam" id="PF07715">
    <property type="entry name" value="Plug"/>
    <property type="match status" value="1"/>
</dbReference>
<sequence>MAYISKPFSLSQVTIALAIALSPVMANANDAQNSNTQTSTVTSQTANTEEKIDFVERLQIIGHNDKLRTEAGSATLIGEVELEKFKFDDINRVLYNVPGINIREEDGFGLRPNIGFRGATPERSKKITVMEDGILIGPAPYSAPAAYYFPMMSKMTSLEVFKGPAAIKYGPNTVAGALNMNTRAVPDAQEGMIDVSLGTDAYSKVHGFYGNTFGNLGVLIEGINMQSEGFKTLDSVNDNGSSDTGFDKNDIMAKFRYDLTTGDIEHTFGLKLSYADELSNESYLGLTDDDFYQSPNRRYSASQLDKMDWQHQQIQFTHFMQTQSFDITTHVYRNEFERSWFKINGFKGGLINSDLQDILANPDSDVNARFYQILTGQANSLAEHEKIIVGDNAREYYSQGIQSDIFFDVNLLGFTHKFNTGIRFHQDQIERNHTTDSFNMRSAQLVSDGSAQVATTTNREKTDAISVFFKDTINYEALAVTLGVRGEFIDSTYQNRKVGEEDDWQKKSSSIWLPSLSAFYTLSDSAGLLFGVHQGFVPTSPKEGPEVDIEKSVNYEFGGRYNNGNANVEAIFFFNDVSNLKESCSFSAASSCGDSLDKEFNGSEVDVYGLEFTAGYTAELTKQLDLPLSVVYTYTDSEFKNTFSSDFPMWGDIEAGDAVPYLPENQLTINIGITAEQWDINLIARYVDDMLEASGDGVTLSGISTKAYSVVDLSASYYLGNYGKIYVKADNLFESEEIISRRPYGARPSKPQQFFVGYQYNF</sequence>
<dbReference type="PANTHER" id="PTHR30442">
    <property type="entry name" value="IRON III DICITRATE TRANSPORT PROTEIN FECA"/>
    <property type="match status" value="1"/>
</dbReference>
<evidence type="ECO:0000256" key="3">
    <source>
        <dbReference type="ARBA" id="ARBA00022452"/>
    </source>
</evidence>
<evidence type="ECO:0000256" key="5">
    <source>
        <dbReference type="ARBA" id="ARBA00023077"/>
    </source>
</evidence>
<evidence type="ECO:0000256" key="6">
    <source>
        <dbReference type="ARBA" id="ARBA00023136"/>
    </source>
</evidence>
<feature type="signal peptide" evidence="10">
    <location>
        <begin position="1"/>
        <end position="28"/>
    </location>
</feature>
<protein>
    <submittedName>
        <fullName evidence="13">TonB-dependent receptor</fullName>
    </submittedName>
</protein>
<evidence type="ECO:0000256" key="2">
    <source>
        <dbReference type="ARBA" id="ARBA00022448"/>
    </source>
</evidence>
<evidence type="ECO:0000259" key="11">
    <source>
        <dbReference type="Pfam" id="PF00593"/>
    </source>
</evidence>
<name>A0ABP3WIJ2_9GAMM</name>
<dbReference type="SUPFAM" id="SSF56935">
    <property type="entry name" value="Porins"/>
    <property type="match status" value="1"/>
</dbReference>
<comment type="similarity">
    <text evidence="8 9">Belongs to the TonB-dependent receptor family.</text>
</comment>
<reference evidence="14" key="1">
    <citation type="journal article" date="2019" name="Int. J. Syst. Evol. Microbiol.">
        <title>The Global Catalogue of Microorganisms (GCM) 10K type strain sequencing project: providing services to taxonomists for standard genome sequencing and annotation.</title>
        <authorList>
            <consortium name="The Broad Institute Genomics Platform"/>
            <consortium name="The Broad Institute Genome Sequencing Center for Infectious Disease"/>
            <person name="Wu L."/>
            <person name="Ma J."/>
        </authorList>
    </citation>
    <scope>NUCLEOTIDE SEQUENCE [LARGE SCALE GENOMIC DNA]</scope>
    <source>
        <strain evidence="14">JCM 15608</strain>
    </source>
</reference>
<dbReference type="InterPro" id="IPR036942">
    <property type="entry name" value="Beta-barrel_TonB_sf"/>
</dbReference>
<dbReference type="InterPro" id="IPR037066">
    <property type="entry name" value="Plug_dom_sf"/>
</dbReference>
<keyword evidence="5 9" id="KW-0798">TonB box</keyword>
<comment type="caution">
    <text evidence="13">The sequence shown here is derived from an EMBL/GenBank/DDBJ whole genome shotgun (WGS) entry which is preliminary data.</text>
</comment>
<dbReference type="InterPro" id="IPR000531">
    <property type="entry name" value="Beta-barrel_TonB"/>
</dbReference>
<organism evidence="13 14">
    <name type="scientific">Colwellia asteriadis</name>
    <dbReference type="NCBI Taxonomy" id="517723"/>
    <lineage>
        <taxon>Bacteria</taxon>
        <taxon>Pseudomonadati</taxon>
        <taxon>Pseudomonadota</taxon>
        <taxon>Gammaproteobacteria</taxon>
        <taxon>Alteromonadales</taxon>
        <taxon>Colwelliaceae</taxon>
        <taxon>Colwellia</taxon>
    </lineage>
</organism>
<accession>A0ABP3WIJ2</accession>
<dbReference type="PANTHER" id="PTHR30442:SF0">
    <property type="entry name" value="FE(3+) DICITRATE TRANSPORT PROTEIN FECA"/>
    <property type="match status" value="1"/>
</dbReference>
<keyword evidence="3 8" id="KW-1134">Transmembrane beta strand</keyword>
<keyword evidence="7 8" id="KW-0998">Cell outer membrane</keyword>
<evidence type="ECO:0000256" key="4">
    <source>
        <dbReference type="ARBA" id="ARBA00022692"/>
    </source>
</evidence>
<dbReference type="Gene3D" id="2.40.170.20">
    <property type="entry name" value="TonB-dependent receptor, beta-barrel domain"/>
    <property type="match status" value="1"/>
</dbReference>
<dbReference type="Pfam" id="PF00593">
    <property type="entry name" value="TonB_dep_Rec_b-barrel"/>
    <property type="match status" value="1"/>
</dbReference>
<dbReference type="EMBL" id="BAAAFA010000009">
    <property type="protein sequence ID" value="GAA0820781.1"/>
    <property type="molecule type" value="Genomic_DNA"/>
</dbReference>
<evidence type="ECO:0000256" key="9">
    <source>
        <dbReference type="RuleBase" id="RU003357"/>
    </source>
</evidence>
<evidence type="ECO:0000256" key="8">
    <source>
        <dbReference type="PROSITE-ProRule" id="PRU01360"/>
    </source>
</evidence>
<evidence type="ECO:0000256" key="1">
    <source>
        <dbReference type="ARBA" id="ARBA00004571"/>
    </source>
</evidence>
<evidence type="ECO:0000313" key="13">
    <source>
        <dbReference type="EMBL" id="GAA0820781.1"/>
    </source>
</evidence>
<evidence type="ECO:0000256" key="7">
    <source>
        <dbReference type="ARBA" id="ARBA00023237"/>
    </source>
</evidence>
<keyword evidence="4 8" id="KW-0812">Transmembrane</keyword>
<keyword evidence="2 8" id="KW-0813">Transport</keyword>
<keyword evidence="13" id="KW-0675">Receptor</keyword>
<keyword evidence="14" id="KW-1185">Reference proteome</keyword>
<dbReference type="InterPro" id="IPR039426">
    <property type="entry name" value="TonB-dep_rcpt-like"/>
</dbReference>
<evidence type="ECO:0000259" key="12">
    <source>
        <dbReference type="Pfam" id="PF07715"/>
    </source>
</evidence>
<evidence type="ECO:0000313" key="14">
    <source>
        <dbReference type="Proteomes" id="UP001500021"/>
    </source>
</evidence>
<feature type="domain" description="TonB-dependent receptor-like beta-barrel" evidence="11">
    <location>
        <begin position="300"/>
        <end position="732"/>
    </location>
</feature>
<feature type="domain" description="TonB-dependent receptor plug" evidence="12">
    <location>
        <begin position="67"/>
        <end position="177"/>
    </location>
</feature>
<dbReference type="InterPro" id="IPR012910">
    <property type="entry name" value="Plug_dom"/>
</dbReference>
<evidence type="ECO:0000256" key="10">
    <source>
        <dbReference type="SAM" id="SignalP"/>
    </source>
</evidence>
<dbReference type="PROSITE" id="PS52016">
    <property type="entry name" value="TONB_DEPENDENT_REC_3"/>
    <property type="match status" value="1"/>
</dbReference>
<feature type="chain" id="PRO_5047239954" evidence="10">
    <location>
        <begin position="29"/>
        <end position="762"/>
    </location>
</feature>
<keyword evidence="10" id="KW-0732">Signal</keyword>
<dbReference type="RefSeq" id="WP_343818066.1">
    <property type="nucleotide sequence ID" value="NZ_BAAAFA010000009.1"/>
</dbReference>
<dbReference type="Gene3D" id="2.170.130.10">
    <property type="entry name" value="TonB-dependent receptor, plug domain"/>
    <property type="match status" value="1"/>
</dbReference>
<dbReference type="Proteomes" id="UP001500021">
    <property type="component" value="Unassembled WGS sequence"/>
</dbReference>
<gene>
    <name evidence="13" type="ORF">GCM10009111_26780</name>
</gene>
<proteinExistence type="inferred from homology"/>